<dbReference type="Proteomes" id="UP000202618">
    <property type="component" value="Segment"/>
</dbReference>
<organism evidence="1 2">
    <name type="scientific">Bacillus phage AR9</name>
    <dbReference type="NCBI Taxonomy" id="1815509"/>
    <lineage>
        <taxon>Viruses</taxon>
        <taxon>Duplodnaviria</taxon>
        <taxon>Heunggongvirae</taxon>
        <taxon>Uroviricota</taxon>
        <taxon>Caudoviricetes</taxon>
        <taxon>Takahashivirus</taxon>
        <taxon>Bacillus phage PBS1</taxon>
    </lineage>
</organism>
<dbReference type="EMBL" id="KU878088">
    <property type="protein sequence ID" value="AMS01278.1"/>
    <property type="molecule type" value="Genomic_DNA"/>
</dbReference>
<dbReference type="RefSeq" id="YP_009283098.1">
    <property type="nucleotide sequence ID" value="NC_031039.1"/>
</dbReference>
<accession>A0A172JI99</accession>
<evidence type="ECO:0000313" key="2">
    <source>
        <dbReference type="Proteomes" id="UP000202618"/>
    </source>
</evidence>
<name>A0A172JI99_BPPB1</name>
<proteinExistence type="predicted"/>
<dbReference type="GeneID" id="29058912"/>
<sequence length="125" mass="13438">MINQNQIKGIIGNTIKEDILSLQKNSLSVNSKSETKDFTNITNLTEIFNMSNILNTIGGTSVISCSINIKNKNSIAIPFKITSLGSVLHEGNIDAGKVMAFSSQRSDLVISIGGNCTLTYSIKSI</sequence>
<reference evidence="1 2" key="1">
    <citation type="journal article" date="2016" name="Virology">
        <title>The genome of AR9, a giant transducing Bacillus phage encoding two multisubunit RNA polymerases.</title>
        <authorList>
            <person name="Lavysh D."/>
            <person name="Sokolova M."/>
            <person name="Minakhin L."/>
            <person name="Yakunina M."/>
            <person name="Artamonova T."/>
            <person name="Kozyavkin S."/>
            <person name="Makarova K.S."/>
            <person name="Koonin E.V."/>
            <person name="Severinov K."/>
        </authorList>
    </citation>
    <scope>NUCLEOTIDE SEQUENCE [LARGE SCALE GENOMIC DNA]</scope>
</reference>
<gene>
    <name evidence="1" type="ORF">AR9_g194</name>
</gene>
<evidence type="ECO:0000313" key="1">
    <source>
        <dbReference type="EMBL" id="AMS01278.1"/>
    </source>
</evidence>
<dbReference type="KEGG" id="vg:29058912"/>
<protein>
    <submittedName>
        <fullName evidence="1">Uncharacterized protein</fullName>
    </submittedName>
</protein>